<evidence type="ECO:0000313" key="3">
    <source>
        <dbReference type="Proteomes" id="UP001420932"/>
    </source>
</evidence>
<comment type="caution">
    <text evidence="2">The sequence shown here is derived from an EMBL/GenBank/DDBJ whole genome shotgun (WGS) entry which is preliminary data.</text>
</comment>
<feature type="region of interest" description="Disordered" evidence="1">
    <location>
        <begin position="83"/>
        <end position="105"/>
    </location>
</feature>
<evidence type="ECO:0000313" key="2">
    <source>
        <dbReference type="EMBL" id="KAK9093167.1"/>
    </source>
</evidence>
<sequence length="133" mass="14593">MMPCPLLLSCRGSIALETRHHAVTPHQSPRHRCWIRDATADPAIHRQSTSHRACRCCSSSASSLAAGATLRRWFAVAGAPPRRPCSSSSPHGYALTSSASASPRVAGRANAEPLLRHQRNSRHIKNIFIHWFP</sequence>
<protein>
    <submittedName>
        <fullName evidence="2">Uncharacterized protein</fullName>
    </submittedName>
</protein>
<evidence type="ECO:0000256" key="1">
    <source>
        <dbReference type="SAM" id="MobiDB-lite"/>
    </source>
</evidence>
<name>A0AAP0ELX0_9MAGN</name>
<dbReference type="Proteomes" id="UP001420932">
    <property type="component" value="Unassembled WGS sequence"/>
</dbReference>
<organism evidence="2 3">
    <name type="scientific">Stephania yunnanensis</name>
    <dbReference type="NCBI Taxonomy" id="152371"/>
    <lineage>
        <taxon>Eukaryota</taxon>
        <taxon>Viridiplantae</taxon>
        <taxon>Streptophyta</taxon>
        <taxon>Embryophyta</taxon>
        <taxon>Tracheophyta</taxon>
        <taxon>Spermatophyta</taxon>
        <taxon>Magnoliopsida</taxon>
        <taxon>Ranunculales</taxon>
        <taxon>Menispermaceae</taxon>
        <taxon>Menispermoideae</taxon>
        <taxon>Cissampelideae</taxon>
        <taxon>Stephania</taxon>
    </lineage>
</organism>
<reference evidence="2 3" key="1">
    <citation type="submission" date="2024-01" db="EMBL/GenBank/DDBJ databases">
        <title>Genome assemblies of Stephania.</title>
        <authorList>
            <person name="Yang L."/>
        </authorList>
    </citation>
    <scope>NUCLEOTIDE SEQUENCE [LARGE SCALE GENOMIC DNA]</scope>
    <source>
        <strain evidence="2">YNDBR</strain>
        <tissue evidence="2">Leaf</tissue>
    </source>
</reference>
<keyword evidence="3" id="KW-1185">Reference proteome</keyword>
<dbReference type="AlphaFoldDB" id="A0AAP0ELX0"/>
<proteinExistence type="predicted"/>
<accession>A0AAP0ELX0</accession>
<gene>
    <name evidence="2" type="ORF">Syun_028078</name>
</gene>
<dbReference type="EMBL" id="JBBNAF010000012">
    <property type="protein sequence ID" value="KAK9093167.1"/>
    <property type="molecule type" value="Genomic_DNA"/>
</dbReference>